<dbReference type="EMBL" id="JAAQPE010000520">
    <property type="protein sequence ID" value="KAF5660243.1"/>
    <property type="molecule type" value="Genomic_DNA"/>
</dbReference>
<organism evidence="2 3">
    <name type="scientific">Fusarium circinatum</name>
    <name type="common">Pitch canker fungus</name>
    <name type="synonym">Gibberella circinata</name>
    <dbReference type="NCBI Taxonomy" id="48490"/>
    <lineage>
        <taxon>Eukaryota</taxon>
        <taxon>Fungi</taxon>
        <taxon>Dikarya</taxon>
        <taxon>Ascomycota</taxon>
        <taxon>Pezizomycotina</taxon>
        <taxon>Sordariomycetes</taxon>
        <taxon>Hypocreomycetidae</taxon>
        <taxon>Hypocreales</taxon>
        <taxon>Nectriaceae</taxon>
        <taxon>Fusarium</taxon>
        <taxon>Fusarium fujikuroi species complex</taxon>
    </lineage>
</organism>
<evidence type="ECO:0000313" key="2">
    <source>
        <dbReference type="EMBL" id="KAF5660243.1"/>
    </source>
</evidence>
<accession>A0A8H5WJB8</accession>
<dbReference type="Proteomes" id="UP000572754">
    <property type="component" value="Unassembled WGS sequence"/>
</dbReference>
<sequence>MEKTWDETCEAMRKRGQAIVKRSVDMKKEIDALEETPDLDSWRKRVEELQKDSDIWQEGMKRLEQVEALKHAIVDLRKKYEALEKEKQGLEQYLAQSDLIEMRRKNDHLEEPIEVLPSGLYELMIAILAPPTGTRHEPERDDACIDFQGARSAPDLVPDPEPLRGDVGDDGRSAQLLHHAHRKLLCAAAIFGDVIVVLIGKHCSRVIWEQIYQRGCLSRSPTASIFAARESERKWRQSNVEQHPSYLCFQYIAPTVVELDTITGRFQIYRVAQAKAQREAALQAARQAAREQAEIAELNRPEELKDLLKHKKPRYGCGGLGY</sequence>
<reference evidence="3" key="1">
    <citation type="journal article" date="2020" name="BMC Genomics">
        <title>Correction to: Identification and distribution of gene clusters required for synthesis of sphingolipid metabolism inhibitors in diverse species of the filamentous fungus Fusarium.</title>
        <authorList>
            <person name="Kim H.S."/>
            <person name="Lohmar J.M."/>
            <person name="Busman M."/>
            <person name="Brown D.W."/>
            <person name="Naumann T.A."/>
            <person name="Divon H.H."/>
            <person name="Lysoe E."/>
            <person name="Uhlig S."/>
            <person name="Proctor R.H."/>
        </authorList>
    </citation>
    <scope>NUCLEOTIDE SEQUENCE [LARGE SCALE GENOMIC DNA]</scope>
    <source>
        <strain evidence="3">NRRL 25331</strain>
    </source>
</reference>
<feature type="coiled-coil region" evidence="1">
    <location>
        <begin position="46"/>
        <end position="93"/>
    </location>
</feature>
<protein>
    <submittedName>
        <fullName evidence="2">Uncharacterized protein</fullName>
    </submittedName>
</protein>
<name>A0A8H5WJB8_FUSCI</name>
<reference evidence="2 3" key="2">
    <citation type="submission" date="2020-05" db="EMBL/GenBank/DDBJ databases">
        <title>Identification and distribution of gene clusters putatively required for synthesis of sphingolipid metabolism inhibitors in phylogenetically diverse species of the filamentous fungus Fusarium.</title>
        <authorList>
            <person name="Kim H.-S."/>
            <person name="Busman M."/>
            <person name="Brown D.W."/>
            <person name="Divon H."/>
            <person name="Uhlig S."/>
            <person name="Proctor R.H."/>
        </authorList>
    </citation>
    <scope>NUCLEOTIDE SEQUENCE [LARGE SCALE GENOMIC DNA]</scope>
    <source>
        <strain evidence="2 3">NRRL 25331</strain>
    </source>
</reference>
<gene>
    <name evidence="2" type="ORF">FCIRC_12206</name>
</gene>
<evidence type="ECO:0000256" key="1">
    <source>
        <dbReference type="SAM" id="Coils"/>
    </source>
</evidence>
<keyword evidence="1" id="KW-0175">Coiled coil</keyword>
<proteinExistence type="predicted"/>
<evidence type="ECO:0000313" key="3">
    <source>
        <dbReference type="Proteomes" id="UP000572754"/>
    </source>
</evidence>
<feature type="coiled-coil region" evidence="1">
    <location>
        <begin position="271"/>
        <end position="299"/>
    </location>
</feature>
<keyword evidence="3" id="KW-1185">Reference proteome</keyword>
<comment type="caution">
    <text evidence="2">The sequence shown here is derived from an EMBL/GenBank/DDBJ whole genome shotgun (WGS) entry which is preliminary data.</text>
</comment>
<dbReference type="AlphaFoldDB" id="A0A8H5WJB8"/>